<evidence type="ECO:0000256" key="4">
    <source>
        <dbReference type="SAM" id="Phobius"/>
    </source>
</evidence>
<evidence type="ECO:0000256" key="2">
    <source>
        <dbReference type="ARBA" id="ARBA00022989"/>
    </source>
</evidence>
<feature type="transmembrane region" description="Helical" evidence="4">
    <location>
        <begin position="106"/>
        <end position="123"/>
    </location>
</feature>
<dbReference type="RefSeq" id="WP_330108134.1">
    <property type="nucleotide sequence ID" value="NZ_JAZDQT010000002.1"/>
</dbReference>
<keyword evidence="1 4" id="KW-0812">Transmembrane</keyword>
<feature type="transmembrane region" description="Helical" evidence="4">
    <location>
        <begin position="166"/>
        <end position="186"/>
    </location>
</feature>
<feature type="transmembrane region" description="Helical" evidence="4">
    <location>
        <begin position="12"/>
        <end position="35"/>
    </location>
</feature>
<evidence type="ECO:0000256" key="3">
    <source>
        <dbReference type="ARBA" id="ARBA00023136"/>
    </source>
</evidence>
<dbReference type="PROSITE" id="PS50850">
    <property type="entry name" value="MFS"/>
    <property type="match status" value="1"/>
</dbReference>
<feature type="transmembrane region" description="Helical" evidence="4">
    <location>
        <begin position="214"/>
        <end position="233"/>
    </location>
</feature>
<keyword evidence="3 4" id="KW-0472">Membrane</keyword>
<feature type="transmembrane region" description="Helical" evidence="4">
    <location>
        <begin position="135"/>
        <end position="154"/>
    </location>
</feature>
<dbReference type="InterPro" id="IPR036259">
    <property type="entry name" value="MFS_trans_sf"/>
</dbReference>
<dbReference type="Gene3D" id="1.20.1250.20">
    <property type="entry name" value="MFS general substrate transporter like domains"/>
    <property type="match status" value="1"/>
</dbReference>
<dbReference type="Pfam" id="PF07690">
    <property type="entry name" value="MFS_1"/>
    <property type="match status" value="1"/>
</dbReference>
<evidence type="ECO:0000313" key="7">
    <source>
        <dbReference type="Proteomes" id="UP001336835"/>
    </source>
</evidence>
<dbReference type="SUPFAM" id="SSF103473">
    <property type="entry name" value="MFS general substrate transporter"/>
    <property type="match status" value="1"/>
</dbReference>
<accession>A0ABU7I8W4</accession>
<organism evidence="6 7">
    <name type="scientific">Pedobacter albus</name>
    <dbReference type="NCBI Taxonomy" id="3113905"/>
    <lineage>
        <taxon>Bacteria</taxon>
        <taxon>Pseudomonadati</taxon>
        <taxon>Bacteroidota</taxon>
        <taxon>Sphingobacteriia</taxon>
        <taxon>Sphingobacteriales</taxon>
        <taxon>Sphingobacteriaceae</taxon>
        <taxon>Pedobacter</taxon>
    </lineage>
</organism>
<name>A0ABU7I8W4_9SPHI</name>
<gene>
    <name evidence="6" type="ORF">VRU48_11900</name>
</gene>
<feature type="transmembrane region" description="Helical" evidence="4">
    <location>
        <begin position="342"/>
        <end position="365"/>
    </location>
</feature>
<dbReference type="Proteomes" id="UP001336835">
    <property type="component" value="Unassembled WGS sequence"/>
</dbReference>
<feature type="transmembrane region" description="Helical" evidence="4">
    <location>
        <begin position="371"/>
        <end position="389"/>
    </location>
</feature>
<evidence type="ECO:0000259" key="5">
    <source>
        <dbReference type="PROSITE" id="PS50850"/>
    </source>
</evidence>
<reference evidence="6 7" key="1">
    <citation type="submission" date="2024-01" db="EMBL/GenBank/DDBJ databases">
        <title>Pedobacter sp. nov., isolated from fresh soil.</title>
        <authorList>
            <person name="Le N.T.T."/>
        </authorList>
    </citation>
    <scope>NUCLEOTIDE SEQUENCE [LARGE SCALE GENOMIC DNA]</scope>
    <source>
        <strain evidence="6 7">KR3-3</strain>
    </source>
</reference>
<evidence type="ECO:0000256" key="1">
    <source>
        <dbReference type="ARBA" id="ARBA00022692"/>
    </source>
</evidence>
<feature type="transmembrane region" description="Helical" evidence="4">
    <location>
        <begin position="253"/>
        <end position="274"/>
    </location>
</feature>
<comment type="caution">
    <text evidence="6">The sequence shown here is derived from an EMBL/GenBank/DDBJ whole genome shotgun (WGS) entry which is preliminary data.</text>
</comment>
<dbReference type="PANTHER" id="PTHR23521:SF3">
    <property type="entry name" value="MFS TRANSPORTER"/>
    <property type="match status" value="1"/>
</dbReference>
<proteinExistence type="predicted"/>
<dbReference type="InterPro" id="IPR011701">
    <property type="entry name" value="MFS"/>
</dbReference>
<evidence type="ECO:0000313" key="6">
    <source>
        <dbReference type="EMBL" id="MEE1945814.1"/>
    </source>
</evidence>
<keyword evidence="7" id="KW-1185">Reference proteome</keyword>
<sequence>MPLANQTVPKWILPTIVIAQFFCTSLWFAGNAIMADIAQAYEVKASYLGHLASAVQLGFIVGTLVFALLGIADRFSPSKVFFVCALIAALANLVMVFAGLGAGGLILSRAVTGFFLAGIYPVGMKIASDYYQQSLGKSLGFLVGALVLGTAFPHLLKSLPALKWQYVVYATSLLAVAGGLTIRFWVADGPYRKPAQQLNWLAFLKGFKNQNFRAATFGYLGHMWELYAFWVFVPLMLANYQQHYPQLQLPISWLSFCIIGIGSLACVGSGLLSLRLGTKKTATIALGISCTCALLSPLVLLNSSLPLLLLFLLVWGIAVIADSPLFSTLVAQNADGESKGTALTMVNCMGFATTIASVQLINALLNQENAQYIYMLLAIGPIFGLLALLRK</sequence>
<dbReference type="InterPro" id="IPR020846">
    <property type="entry name" value="MFS_dom"/>
</dbReference>
<protein>
    <submittedName>
        <fullName evidence="6">MFS transporter</fullName>
    </submittedName>
</protein>
<feature type="transmembrane region" description="Helical" evidence="4">
    <location>
        <begin position="281"/>
        <end position="301"/>
    </location>
</feature>
<keyword evidence="2 4" id="KW-1133">Transmembrane helix</keyword>
<feature type="domain" description="Major facilitator superfamily (MFS) profile" evidence="5">
    <location>
        <begin position="1"/>
        <end position="391"/>
    </location>
</feature>
<dbReference type="EMBL" id="JAZDQT010000002">
    <property type="protein sequence ID" value="MEE1945814.1"/>
    <property type="molecule type" value="Genomic_DNA"/>
</dbReference>
<feature type="transmembrane region" description="Helical" evidence="4">
    <location>
        <begin position="47"/>
        <end position="68"/>
    </location>
</feature>
<feature type="transmembrane region" description="Helical" evidence="4">
    <location>
        <begin position="80"/>
        <end position="100"/>
    </location>
</feature>
<dbReference type="PANTHER" id="PTHR23521">
    <property type="entry name" value="TRANSPORTER MFS SUPERFAMILY"/>
    <property type="match status" value="1"/>
</dbReference>
<feature type="transmembrane region" description="Helical" evidence="4">
    <location>
        <begin position="307"/>
        <end position="330"/>
    </location>
</feature>